<accession>A0A9P4W543</accession>
<comment type="caution">
    <text evidence="2">The sequence shown here is derived from an EMBL/GenBank/DDBJ whole genome shotgun (WGS) entry which is preliminary data.</text>
</comment>
<gene>
    <name evidence="2" type="ORF">E8E13_000282</name>
</gene>
<dbReference type="Pfam" id="PF06985">
    <property type="entry name" value="HET"/>
    <property type="match status" value="1"/>
</dbReference>
<keyword evidence="3" id="KW-1185">Reference proteome</keyword>
<dbReference type="EMBL" id="SWKU01000057">
    <property type="protein sequence ID" value="KAF2993208.1"/>
    <property type="molecule type" value="Genomic_DNA"/>
</dbReference>
<dbReference type="AlphaFoldDB" id="A0A9P4W543"/>
<evidence type="ECO:0000313" key="2">
    <source>
        <dbReference type="EMBL" id="KAF2993208.1"/>
    </source>
</evidence>
<proteinExistence type="predicted"/>
<dbReference type="OrthoDB" id="5428863at2759"/>
<dbReference type="Proteomes" id="UP000801428">
    <property type="component" value="Unassembled WGS sequence"/>
</dbReference>
<dbReference type="PANTHER" id="PTHR33112:SF1">
    <property type="entry name" value="HETEROKARYON INCOMPATIBILITY DOMAIN-CONTAINING PROTEIN"/>
    <property type="match status" value="1"/>
</dbReference>
<sequence length="246" mass="27806">MDVGHIESGTVVPDFEEMSPDSRAANDQDINVCQRCSVLCQDPAVWTLPWNFVFKFDAKGNGLDGLRCKICQFLEEVTAEHQRRSAERLPPPSLSISRTYYAQGKNYLRIAYEISTTHQTYYVVPLSHLGSTDYQPSLSPQVQRIAYDEVRKWIVQCQDHDKFNLGLGEVTRNLKVISCESDNATVVDAPQSCDYVALSYVWGGTKEASFTTGDVLGDDLPQTIQDSIKVTRELGFKYLWVDRYVS</sequence>
<dbReference type="PANTHER" id="PTHR33112">
    <property type="entry name" value="DOMAIN PROTEIN, PUTATIVE-RELATED"/>
    <property type="match status" value="1"/>
</dbReference>
<dbReference type="InterPro" id="IPR010730">
    <property type="entry name" value="HET"/>
</dbReference>
<organism evidence="2 3">
    <name type="scientific">Curvularia kusanoi</name>
    <name type="common">Cochliobolus kusanoi</name>
    <dbReference type="NCBI Taxonomy" id="90978"/>
    <lineage>
        <taxon>Eukaryota</taxon>
        <taxon>Fungi</taxon>
        <taxon>Dikarya</taxon>
        <taxon>Ascomycota</taxon>
        <taxon>Pezizomycotina</taxon>
        <taxon>Dothideomycetes</taxon>
        <taxon>Pleosporomycetidae</taxon>
        <taxon>Pleosporales</taxon>
        <taxon>Pleosporineae</taxon>
        <taxon>Pleosporaceae</taxon>
        <taxon>Curvularia</taxon>
    </lineage>
</organism>
<evidence type="ECO:0000313" key="3">
    <source>
        <dbReference type="Proteomes" id="UP000801428"/>
    </source>
</evidence>
<name>A0A9P4W543_CURKU</name>
<reference evidence="2" key="1">
    <citation type="submission" date="2019-04" db="EMBL/GenBank/DDBJ databases">
        <title>Sequencing of skin fungus with MAO and IRED activity.</title>
        <authorList>
            <person name="Marsaioli A.J."/>
            <person name="Bonatto J.M.C."/>
            <person name="Reis Junior O."/>
        </authorList>
    </citation>
    <scope>NUCLEOTIDE SEQUENCE</scope>
    <source>
        <strain evidence="2">30M1</strain>
    </source>
</reference>
<evidence type="ECO:0000259" key="1">
    <source>
        <dbReference type="Pfam" id="PF06985"/>
    </source>
</evidence>
<protein>
    <recommendedName>
        <fullName evidence="1">Heterokaryon incompatibility domain-containing protein</fullName>
    </recommendedName>
</protein>
<feature type="domain" description="Heterokaryon incompatibility" evidence="1">
    <location>
        <begin position="195"/>
        <end position="244"/>
    </location>
</feature>